<accession>A0A2X3L2J2</accession>
<feature type="binding site" evidence="2">
    <location>
        <position position="60"/>
    </location>
    <ligand>
        <name>Zn(2+)</name>
        <dbReference type="ChEBI" id="CHEBI:29105"/>
        <label>2</label>
    </ligand>
</feature>
<proteinExistence type="predicted"/>
<feature type="active site" description="Nucleophile" evidence="1">
    <location>
        <position position="117"/>
    </location>
</feature>
<dbReference type="CDD" id="cd08770">
    <property type="entry name" value="DAP_dppA_3"/>
    <property type="match status" value="1"/>
</dbReference>
<feature type="binding site" evidence="2">
    <location>
        <position position="135"/>
    </location>
    <ligand>
        <name>Zn(2+)</name>
        <dbReference type="ChEBI" id="CHEBI:29105"/>
        <label>2</label>
    </ligand>
</feature>
<dbReference type="RefSeq" id="WP_157959487.1">
    <property type="nucleotide sequence ID" value="NZ_LS483254.1"/>
</dbReference>
<gene>
    <name evidence="3" type="ORF">BARAN1_1006</name>
</gene>
<dbReference type="EMBL" id="LS483254">
    <property type="protein sequence ID" value="SQD93030.1"/>
    <property type="molecule type" value="Genomic_DNA"/>
</dbReference>
<dbReference type="OrthoDB" id="9785420at2"/>
<sequence>MKVYVSADIEGIAGVTHWDETEIGKPGYEASRRQMAAEVRAACEGAAQAGAREILVKDAHDTGRNLTPADLPPGTELHRGWASHPLAMVEGLDPSFAGLLLVGYHAPAGSVGSPLAHTLSPQLHAVTINDRPASELLLVVHSAAYVGVPLLFVSGDAETCAEAQRLNPHIVTTAVKRGVGGATVSVDAGRAVEGIRTGVTAALTGDPARCLIALPERFSVGITYRDHPPAYRASFYPGASLTGPRSVGFSASDFLDVLRFLMFVA</sequence>
<keyword evidence="4" id="KW-1185">Reference proteome</keyword>
<dbReference type="InterPro" id="IPR007035">
    <property type="entry name" value="Peptidase_M55"/>
</dbReference>
<dbReference type="SUPFAM" id="SSF63992">
    <property type="entry name" value="Dipeptide transport protein"/>
    <property type="match status" value="1"/>
</dbReference>
<evidence type="ECO:0000256" key="1">
    <source>
        <dbReference type="PIRSR" id="PIRSR015853-1"/>
    </source>
</evidence>
<evidence type="ECO:0000313" key="3">
    <source>
        <dbReference type="EMBL" id="SQD93030.1"/>
    </source>
</evidence>
<dbReference type="InterPro" id="IPR027476">
    <property type="entry name" value="DppA_N"/>
</dbReference>
<evidence type="ECO:0000256" key="2">
    <source>
        <dbReference type="PIRSR" id="PIRSR015853-2"/>
    </source>
</evidence>
<dbReference type="KEGG" id="bana:BARAN1_1006"/>
<dbReference type="AlphaFoldDB" id="A0A2X3L2J2"/>
<organism evidence="3 4">
    <name type="scientific">Candidatus Bipolaricaulis anaerobius</name>
    <dbReference type="NCBI Taxonomy" id="2026885"/>
    <lineage>
        <taxon>Bacteria</taxon>
        <taxon>Candidatus Bipolaricaulota</taxon>
        <taxon>Candidatus Bipolaricaulia</taxon>
        <taxon>Candidatus Bipolaricaulales</taxon>
        <taxon>Candidatus Bipolaricaulaceae</taxon>
        <taxon>Candidatus Bipolaricaulis</taxon>
    </lineage>
</organism>
<dbReference type="InterPro" id="IPR036177">
    <property type="entry name" value="Peptidase_M55_sf"/>
</dbReference>
<feature type="binding site" evidence="2">
    <location>
        <position position="105"/>
    </location>
    <ligand>
        <name>Zn(2+)</name>
        <dbReference type="ChEBI" id="CHEBI:29105"/>
        <label>2</label>
    </ligand>
</feature>
<dbReference type="GO" id="GO:0046872">
    <property type="term" value="F:metal ion binding"/>
    <property type="evidence" value="ECO:0007669"/>
    <property type="project" value="UniProtKB-KW"/>
</dbReference>
<feature type="binding site" evidence="2">
    <location>
        <position position="10"/>
    </location>
    <ligand>
        <name>Zn(2+)</name>
        <dbReference type="ChEBI" id="CHEBI:29105"/>
        <label>1</label>
    </ligand>
</feature>
<dbReference type="Gene3D" id="3.40.50.10780">
    <property type="entry name" value="Dipeptide transport protein"/>
    <property type="match status" value="1"/>
</dbReference>
<dbReference type="Proteomes" id="UP000249818">
    <property type="component" value="Chromosome BARAN1"/>
</dbReference>
<name>A0A2X3L2J2_9BACT</name>
<keyword evidence="2" id="KW-0862">Zinc</keyword>
<reference evidence="4" key="1">
    <citation type="submission" date="2018-05" db="EMBL/GenBank/DDBJ databases">
        <authorList>
            <person name="Hao L."/>
        </authorList>
    </citation>
    <scope>NUCLEOTIDE SEQUENCE [LARGE SCALE GENOMIC DNA]</scope>
</reference>
<dbReference type="Pfam" id="PF04951">
    <property type="entry name" value="Peptidase_M55"/>
    <property type="match status" value="1"/>
</dbReference>
<dbReference type="Gene3D" id="3.30.1360.130">
    <property type="entry name" value="Dipeptide transport protein"/>
    <property type="match status" value="1"/>
</dbReference>
<feature type="binding site" evidence="2">
    <location>
        <position position="8"/>
    </location>
    <ligand>
        <name>Zn(2+)</name>
        <dbReference type="ChEBI" id="CHEBI:29105"/>
        <label>2</label>
    </ligand>
</feature>
<dbReference type="PIRSF" id="PIRSF015853">
    <property type="entry name" value="Pep_DppA"/>
    <property type="match status" value="1"/>
</dbReference>
<feature type="binding site" evidence="2">
    <location>
        <position position="8"/>
    </location>
    <ligand>
        <name>Zn(2+)</name>
        <dbReference type="ChEBI" id="CHEBI:29105"/>
        <label>1</label>
    </ligand>
</feature>
<protein>
    <submittedName>
        <fullName evidence="3">Amino acid amidase</fullName>
    </submittedName>
</protein>
<keyword evidence="2" id="KW-0479">Metal-binding</keyword>
<evidence type="ECO:0000313" key="4">
    <source>
        <dbReference type="Proteomes" id="UP000249818"/>
    </source>
</evidence>